<keyword evidence="7 9" id="KW-0472">Membrane</keyword>
<evidence type="ECO:0000313" key="11">
    <source>
        <dbReference type="Proteomes" id="UP001295423"/>
    </source>
</evidence>
<feature type="transmembrane region" description="Helical" evidence="9">
    <location>
        <begin position="177"/>
        <end position="197"/>
    </location>
</feature>
<protein>
    <recommendedName>
        <fullName evidence="12">Major facilitator superfamily (MFS) profile domain-containing protein</fullName>
    </recommendedName>
</protein>
<evidence type="ECO:0000256" key="5">
    <source>
        <dbReference type="ARBA" id="ARBA00022970"/>
    </source>
</evidence>
<keyword evidence="5" id="KW-0029">Amino-acid transport</keyword>
<dbReference type="GO" id="GO:0006865">
    <property type="term" value="P:amino acid transport"/>
    <property type="evidence" value="ECO:0007669"/>
    <property type="project" value="UniProtKB-KW"/>
</dbReference>
<dbReference type="PANTHER" id="PTHR20772">
    <property type="entry name" value="PROTEIN FMP42"/>
    <property type="match status" value="1"/>
</dbReference>
<feature type="transmembrane region" description="Helical" evidence="9">
    <location>
        <begin position="364"/>
        <end position="389"/>
    </location>
</feature>
<dbReference type="Pfam" id="PF07690">
    <property type="entry name" value="MFS_1"/>
    <property type="match status" value="1"/>
</dbReference>
<evidence type="ECO:0000256" key="6">
    <source>
        <dbReference type="ARBA" id="ARBA00022989"/>
    </source>
</evidence>
<keyword evidence="4 9" id="KW-0812">Transmembrane</keyword>
<dbReference type="Proteomes" id="UP001295423">
    <property type="component" value="Unassembled WGS sequence"/>
</dbReference>
<evidence type="ECO:0008006" key="12">
    <source>
        <dbReference type="Google" id="ProtNLM"/>
    </source>
</evidence>
<feature type="compositionally biased region" description="Low complexity" evidence="8">
    <location>
        <begin position="450"/>
        <end position="467"/>
    </location>
</feature>
<comment type="similarity">
    <text evidence="2">Belongs to the SLC43A transporter (TC 2.A.1.44) family.</text>
</comment>
<evidence type="ECO:0000313" key="10">
    <source>
        <dbReference type="EMBL" id="CAJ1939125.1"/>
    </source>
</evidence>
<dbReference type="InterPro" id="IPR052599">
    <property type="entry name" value="SLC43A_AATransporter"/>
</dbReference>
<evidence type="ECO:0000256" key="9">
    <source>
        <dbReference type="SAM" id="Phobius"/>
    </source>
</evidence>
<dbReference type="GO" id="GO:0022857">
    <property type="term" value="F:transmembrane transporter activity"/>
    <property type="evidence" value="ECO:0007669"/>
    <property type="project" value="InterPro"/>
</dbReference>
<dbReference type="InterPro" id="IPR011701">
    <property type="entry name" value="MFS"/>
</dbReference>
<proteinExistence type="inferred from homology"/>
<keyword evidence="11" id="KW-1185">Reference proteome</keyword>
<dbReference type="Gene3D" id="1.20.1250.20">
    <property type="entry name" value="MFS general substrate transporter like domains"/>
    <property type="match status" value="1"/>
</dbReference>
<sequence length="467" mass="50491">MTEDKSAPAPKSYVARVLLVIFAMVQITLAAGLIIGWPGIAGSMLVEPLENGGAGLTLDQTTQLYGLAAAVNYVAPLFLGLVLDKFGPRACSVLSNAIVSIGLAIFSSASSFSTFALGICCVAFGGPSVQQCLLHIGNIFAERRYFVMGIVAESITLSFAIFPVMDIIWEHGYGFRILFAGLGVLVFLSTIGSLLLWPDAPYEIPKSDDANEEKEKGDDDPDKDLKEASFFDQLSSGVYLRLCIFFVVTSWWGNFYIATVTVELGDQGIFDAEMQHTLTRWLSFLDAGAIIAAPLSGYMLDSVGFAPTAVVTIALGILQQVGLLVAGSSSHVMIGSFTAYAVYRAFLFPYFFASLSRRMGFRFFGFLSGISFCISGFTQFGVAPVALVIEGDCHKIEDYTTGQDVNCSEGSWVTAHWLQIIILALLLLVPFLNVRLEQPKRIQNPEEESTSFLPSSSSEYGSIKSGP</sequence>
<comment type="caution">
    <text evidence="10">The sequence shown here is derived from an EMBL/GenBank/DDBJ whole genome shotgun (WGS) entry which is preliminary data.</text>
</comment>
<evidence type="ECO:0000256" key="4">
    <source>
        <dbReference type="ARBA" id="ARBA00022692"/>
    </source>
</evidence>
<organism evidence="10 11">
    <name type="scientific">Cylindrotheca closterium</name>
    <dbReference type="NCBI Taxonomy" id="2856"/>
    <lineage>
        <taxon>Eukaryota</taxon>
        <taxon>Sar</taxon>
        <taxon>Stramenopiles</taxon>
        <taxon>Ochrophyta</taxon>
        <taxon>Bacillariophyta</taxon>
        <taxon>Bacillariophyceae</taxon>
        <taxon>Bacillariophycidae</taxon>
        <taxon>Bacillariales</taxon>
        <taxon>Bacillariaceae</taxon>
        <taxon>Cylindrotheca</taxon>
    </lineage>
</organism>
<dbReference type="SUPFAM" id="SSF103473">
    <property type="entry name" value="MFS general substrate transporter"/>
    <property type="match status" value="1"/>
</dbReference>
<evidence type="ECO:0000256" key="1">
    <source>
        <dbReference type="ARBA" id="ARBA00004141"/>
    </source>
</evidence>
<reference evidence="10" key="1">
    <citation type="submission" date="2023-08" db="EMBL/GenBank/DDBJ databases">
        <authorList>
            <person name="Audoor S."/>
            <person name="Bilcke G."/>
        </authorList>
    </citation>
    <scope>NUCLEOTIDE SEQUENCE</scope>
</reference>
<comment type="subcellular location">
    <subcellularLocation>
        <location evidence="1">Membrane</location>
        <topology evidence="1">Multi-pass membrane protein</topology>
    </subcellularLocation>
</comment>
<feature type="transmembrane region" description="Helical" evidence="9">
    <location>
        <begin position="115"/>
        <end position="133"/>
    </location>
</feature>
<feature type="transmembrane region" description="Helical" evidence="9">
    <location>
        <begin position="12"/>
        <end position="37"/>
    </location>
</feature>
<gene>
    <name evidence="10" type="ORF">CYCCA115_LOCUS6440</name>
</gene>
<feature type="transmembrane region" description="Helical" evidence="9">
    <location>
        <begin position="416"/>
        <end position="434"/>
    </location>
</feature>
<dbReference type="InterPro" id="IPR036259">
    <property type="entry name" value="MFS_trans_sf"/>
</dbReference>
<keyword evidence="3" id="KW-0813">Transport</keyword>
<dbReference type="PANTHER" id="PTHR20772:SF2">
    <property type="entry name" value="PROTEIN FMP42"/>
    <property type="match status" value="1"/>
</dbReference>
<feature type="transmembrane region" description="Helical" evidence="9">
    <location>
        <begin position="278"/>
        <end position="298"/>
    </location>
</feature>
<feature type="region of interest" description="Disordered" evidence="8">
    <location>
        <begin position="444"/>
        <end position="467"/>
    </location>
</feature>
<feature type="transmembrane region" description="Helical" evidence="9">
    <location>
        <begin position="64"/>
        <end position="83"/>
    </location>
</feature>
<evidence type="ECO:0000256" key="2">
    <source>
        <dbReference type="ARBA" id="ARBA00006595"/>
    </source>
</evidence>
<keyword evidence="6 9" id="KW-1133">Transmembrane helix</keyword>
<feature type="transmembrane region" description="Helical" evidence="9">
    <location>
        <begin position="238"/>
        <end position="258"/>
    </location>
</feature>
<evidence type="ECO:0000256" key="3">
    <source>
        <dbReference type="ARBA" id="ARBA00022448"/>
    </source>
</evidence>
<evidence type="ECO:0000256" key="8">
    <source>
        <dbReference type="SAM" id="MobiDB-lite"/>
    </source>
</evidence>
<accession>A0AAD2CP34</accession>
<dbReference type="AlphaFoldDB" id="A0AAD2CP34"/>
<name>A0AAD2CP34_9STRA</name>
<feature type="transmembrane region" description="Helical" evidence="9">
    <location>
        <begin position="145"/>
        <end position="165"/>
    </location>
</feature>
<feature type="transmembrane region" description="Helical" evidence="9">
    <location>
        <begin position="332"/>
        <end position="352"/>
    </location>
</feature>
<dbReference type="GO" id="GO:0016020">
    <property type="term" value="C:membrane"/>
    <property type="evidence" value="ECO:0007669"/>
    <property type="project" value="UniProtKB-SubCell"/>
</dbReference>
<dbReference type="EMBL" id="CAKOGP040000779">
    <property type="protein sequence ID" value="CAJ1939125.1"/>
    <property type="molecule type" value="Genomic_DNA"/>
</dbReference>
<evidence type="ECO:0000256" key="7">
    <source>
        <dbReference type="ARBA" id="ARBA00023136"/>
    </source>
</evidence>